<reference evidence="12" key="1">
    <citation type="submission" date="2012-12" db="EMBL/GenBank/DDBJ databases">
        <authorList>
            <person name="Hellsten U."/>
            <person name="Grimwood J."/>
            <person name="Chapman J.A."/>
            <person name="Shapiro H."/>
            <person name="Aerts A."/>
            <person name="Otillar R.P."/>
            <person name="Terry A.Y."/>
            <person name="Boore J.L."/>
            <person name="Simakov O."/>
            <person name="Marletaz F."/>
            <person name="Cho S.-J."/>
            <person name="Edsinger-Gonzales E."/>
            <person name="Havlak P."/>
            <person name="Kuo D.-H."/>
            <person name="Larsson T."/>
            <person name="Lv J."/>
            <person name="Arendt D."/>
            <person name="Savage R."/>
            <person name="Osoegawa K."/>
            <person name="de Jong P."/>
            <person name="Lindberg D.R."/>
            <person name="Seaver E.C."/>
            <person name="Weisblat D.A."/>
            <person name="Putnam N.H."/>
            <person name="Grigoriev I.V."/>
            <person name="Rokhsar D.S."/>
        </authorList>
    </citation>
    <scope>NUCLEOTIDE SEQUENCE</scope>
</reference>
<dbReference type="OMA" id="TINYFCI"/>
<proteinExistence type="predicted"/>
<gene>
    <name evidence="11" type="primary">20198541</name>
    <name evidence="10" type="ORF">HELRODRAFT_160028</name>
</gene>
<keyword evidence="2" id="KW-0813">Transport</keyword>
<evidence type="ECO:0000256" key="2">
    <source>
        <dbReference type="ARBA" id="ARBA00022448"/>
    </source>
</evidence>
<evidence type="ECO:0000256" key="6">
    <source>
        <dbReference type="ARBA" id="ARBA00023136"/>
    </source>
</evidence>
<reference evidence="11" key="3">
    <citation type="submission" date="2015-06" db="UniProtKB">
        <authorList>
            <consortium name="EnsemblMetazoa"/>
        </authorList>
    </citation>
    <scope>IDENTIFICATION</scope>
</reference>
<dbReference type="Pfam" id="PF03185">
    <property type="entry name" value="CaKB"/>
    <property type="match status" value="1"/>
</dbReference>
<dbReference type="InterPro" id="IPR003930">
    <property type="entry name" value="K_chnl_Ca-activ_BK_bsu"/>
</dbReference>
<organism evidence="11 12">
    <name type="scientific">Helobdella robusta</name>
    <name type="common">Californian leech</name>
    <dbReference type="NCBI Taxonomy" id="6412"/>
    <lineage>
        <taxon>Eukaryota</taxon>
        <taxon>Metazoa</taxon>
        <taxon>Spiralia</taxon>
        <taxon>Lophotrochozoa</taxon>
        <taxon>Annelida</taxon>
        <taxon>Clitellata</taxon>
        <taxon>Hirudinea</taxon>
        <taxon>Rhynchobdellida</taxon>
        <taxon>Glossiphoniidae</taxon>
        <taxon>Helobdella</taxon>
    </lineage>
</organism>
<keyword evidence="8" id="KW-0407">Ion channel</keyword>
<dbReference type="EMBL" id="KB096324">
    <property type="protein sequence ID" value="ESO05931.1"/>
    <property type="molecule type" value="Genomic_DNA"/>
</dbReference>
<dbReference type="OrthoDB" id="6315533at2759"/>
<keyword evidence="5" id="KW-0406">Ion transport</keyword>
<dbReference type="PANTHER" id="PTHR10258">
    <property type="entry name" value="CALCIUM-ACTIVATED POTASSIUM CHANNEL SUBUNIT BETA"/>
    <property type="match status" value="1"/>
</dbReference>
<feature type="transmembrane region" description="Helical" evidence="9">
    <location>
        <begin position="12"/>
        <end position="37"/>
    </location>
</feature>
<evidence type="ECO:0000256" key="1">
    <source>
        <dbReference type="ARBA" id="ARBA00004141"/>
    </source>
</evidence>
<keyword evidence="12" id="KW-1185">Reference proteome</keyword>
<keyword evidence="6 9" id="KW-0472">Membrane</keyword>
<protein>
    <submittedName>
        <fullName evidence="10 11">Uncharacterized protein</fullName>
    </submittedName>
</protein>
<evidence type="ECO:0000313" key="11">
    <source>
        <dbReference type="EnsemblMetazoa" id="HelroP160028"/>
    </source>
</evidence>
<keyword evidence="3 9" id="KW-0812">Transmembrane</keyword>
<dbReference type="EnsemblMetazoa" id="HelroT160028">
    <property type="protein sequence ID" value="HelroP160028"/>
    <property type="gene ID" value="HelroG160028"/>
</dbReference>
<keyword evidence="7" id="KW-0325">Glycoprotein</keyword>
<dbReference type="CTD" id="20198541"/>
<evidence type="ECO:0000256" key="5">
    <source>
        <dbReference type="ARBA" id="ARBA00023065"/>
    </source>
</evidence>
<dbReference type="GeneID" id="20198541"/>
<dbReference type="Proteomes" id="UP000015101">
    <property type="component" value="Unassembled WGS sequence"/>
</dbReference>
<reference evidence="10 12" key="2">
    <citation type="journal article" date="2013" name="Nature">
        <title>Insights into bilaterian evolution from three spiralian genomes.</title>
        <authorList>
            <person name="Simakov O."/>
            <person name="Marletaz F."/>
            <person name="Cho S.J."/>
            <person name="Edsinger-Gonzales E."/>
            <person name="Havlak P."/>
            <person name="Hellsten U."/>
            <person name="Kuo D.H."/>
            <person name="Larsson T."/>
            <person name="Lv J."/>
            <person name="Arendt D."/>
            <person name="Savage R."/>
            <person name="Osoegawa K."/>
            <person name="de Jong P."/>
            <person name="Grimwood J."/>
            <person name="Chapman J.A."/>
            <person name="Shapiro H."/>
            <person name="Aerts A."/>
            <person name="Otillar R.P."/>
            <person name="Terry A.Y."/>
            <person name="Boore J.L."/>
            <person name="Grigoriev I.V."/>
            <person name="Lindberg D.R."/>
            <person name="Seaver E.C."/>
            <person name="Weisblat D.A."/>
            <person name="Putnam N.H."/>
            <person name="Rokhsar D.S."/>
        </authorList>
    </citation>
    <scope>NUCLEOTIDE SEQUENCE</scope>
</reference>
<keyword evidence="4 9" id="KW-1133">Transmembrane helix</keyword>
<dbReference type="PROSITE" id="PS51257">
    <property type="entry name" value="PROKAR_LIPOPROTEIN"/>
    <property type="match status" value="1"/>
</dbReference>
<dbReference type="GO" id="GO:0005513">
    <property type="term" value="P:detection of calcium ion"/>
    <property type="evidence" value="ECO:0000318"/>
    <property type="project" value="GO_Central"/>
</dbReference>
<dbReference type="InParanoid" id="T1EPP1"/>
<evidence type="ECO:0000313" key="10">
    <source>
        <dbReference type="EMBL" id="ESO05931.1"/>
    </source>
</evidence>
<dbReference type="HOGENOM" id="CLU_974024_0_0_1"/>
<evidence type="ECO:0000256" key="7">
    <source>
        <dbReference type="ARBA" id="ARBA00023180"/>
    </source>
</evidence>
<dbReference type="GO" id="GO:0015269">
    <property type="term" value="F:calcium-activated potassium channel activity"/>
    <property type="evidence" value="ECO:0000318"/>
    <property type="project" value="GO_Central"/>
</dbReference>
<evidence type="ECO:0000256" key="9">
    <source>
        <dbReference type="SAM" id="Phobius"/>
    </source>
</evidence>
<evidence type="ECO:0000256" key="8">
    <source>
        <dbReference type="ARBA" id="ARBA00023303"/>
    </source>
</evidence>
<evidence type="ECO:0000313" key="12">
    <source>
        <dbReference type="Proteomes" id="UP000015101"/>
    </source>
</evidence>
<dbReference type="GO" id="GO:0008076">
    <property type="term" value="C:voltage-gated potassium channel complex"/>
    <property type="evidence" value="ECO:0000318"/>
    <property type="project" value="GO_Central"/>
</dbReference>
<evidence type="ECO:0000256" key="4">
    <source>
        <dbReference type="ARBA" id="ARBA00022989"/>
    </source>
</evidence>
<dbReference type="RefSeq" id="XP_009015299.1">
    <property type="nucleotide sequence ID" value="XM_009017051.1"/>
</dbReference>
<feature type="transmembrane region" description="Helical" evidence="9">
    <location>
        <begin position="305"/>
        <end position="327"/>
    </location>
</feature>
<dbReference type="KEGG" id="hro:HELRODRAFT_160028"/>
<sequence length="344" mass="38424">MSESSKVTINYFCIGAFLIFIGCVLICCLGFIIVLPFETTRLWPLVNCKVVNSSYSAHFCSCDEGFSGSYAIESEGDSLSAQDKINRTTSVANVDAMMEAQVMLVTSQISKFRNIPPSSPHLMCQSKYPCLQIFVQFQIETISKEKPVQNFLDSTDSKLPLELYSNAANESSSTDVEISNDENSSNISHTSMEQNLFDGFNSNISISNASLLFLDQGETADDAVNDEKVDRSFQIAQLYRSWDDSFYSKCSLTECSDDIWNLKENRRFKRDWGRPGDSFKCYYNPNKPRVAIIDKTPASVVLHAVLWPVLCLLAGTSLWICLCCGCCKAGDKDSNCKEKYKIVA</sequence>
<comment type="subcellular location">
    <subcellularLocation>
        <location evidence="1">Membrane</location>
        <topology evidence="1">Multi-pass membrane protein</topology>
    </subcellularLocation>
</comment>
<dbReference type="AlphaFoldDB" id="T1EPP1"/>
<dbReference type="PANTHER" id="PTHR10258:SF8">
    <property type="entry name" value="CALCIUM-ACTIVATED POTASSIUM CHANNEL BK ALPHA SUBUNIT DOMAIN-CONTAINING PROTEIN"/>
    <property type="match status" value="1"/>
</dbReference>
<dbReference type="GO" id="GO:0015459">
    <property type="term" value="F:potassium channel regulator activity"/>
    <property type="evidence" value="ECO:0000318"/>
    <property type="project" value="GO_Central"/>
</dbReference>
<evidence type="ECO:0000256" key="3">
    <source>
        <dbReference type="ARBA" id="ARBA00022692"/>
    </source>
</evidence>
<dbReference type="EMBL" id="AMQM01000469">
    <property type="status" value="NOT_ANNOTATED_CDS"/>
    <property type="molecule type" value="Genomic_DNA"/>
</dbReference>
<name>T1EPP1_HELRO</name>
<accession>T1EPP1</accession>